<feature type="transmembrane region" description="Helical" evidence="7">
    <location>
        <begin position="201"/>
        <end position="219"/>
    </location>
</feature>
<comment type="caution">
    <text evidence="9">The sequence shown here is derived from an EMBL/GenBank/DDBJ whole genome shotgun (WGS) entry which is preliminary data.</text>
</comment>
<feature type="transmembrane region" description="Helical" evidence="7">
    <location>
        <begin position="90"/>
        <end position="116"/>
    </location>
</feature>
<gene>
    <name evidence="9" type="ORF">QPX42_06900</name>
</gene>
<dbReference type="Pfam" id="PF09335">
    <property type="entry name" value="VTT_dom"/>
    <property type="match status" value="1"/>
</dbReference>
<dbReference type="PANTHER" id="PTHR12677:SF59">
    <property type="entry name" value="GOLGI APPARATUS MEMBRANE PROTEIN TVP38-RELATED"/>
    <property type="match status" value="1"/>
</dbReference>
<keyword evidence="4 7" id="KW-0812">Transmembrane</keyword>
<feature type="transmembrane region" description="Helical" evidence="7">
    <location>
        <begin position="20"/>
        <end position="40"/>
    </location>
</feature>
<evidence type="ECO:0000256" key="5">
    <source>
        <dbReference type="ARBA" id="ARBA00022989"/>
    </source>
</evidence>
<keyword evidence="6 7" id="KW-0472">Membrane</keyword>
<feature type="transmembrane region" description="Helical" evidence="7">
    <location>
        <begin position="52"/>
        <end position="70"/>
    </location>
</feature>
<proteinExistence type="inferred from homology"/>
<sequence>MHFCTTIRRDAWASIRRWSLARFLTVGAIAVSLLVLFILIDFPTLSSLRESADSAGSGFMLLFWLGYVFFTQFPLPRTVWTVASGILYGPWTGLLIALTALTASAAVSLLLVRWLLGDWMAPRLKHPAVAGINYRLRKRGWLAVASLRLIAGVPFSLVNYTAALTSIPFIPFVIATLIGSAPGTVVGVLFGDTLIAGTNPLVVVLLAAIAVVGIGGLILDARMPVQTRTVIKSEV</sequence>
<evidence type="ECO:0000256" key="4">
    <source>
        <dbReference type="ARBA" id="ARBA00022692"/>
    </source>
</evidence>
<organism evidence="9 10">
    <name type="scientific">Corynebacterium pseudodiphtheriticum</name>
    <dbReference type="NCBI Taxonomy" id="37637"/>
    <lineage>
        <taxon>Bacteria</taxon>
        <taxon>Bacillati</taxon>
        <taxon>Actinomycetota</taxon>
        <taxon>Actinomycetes</taxon>
        <taxon>Mycobacteriales</taxon>
        <taxon>Corynebacteriaceae</taxon>
        <taxon>Corynebacterium</taxon>
    </lineage>
</organism>
<evidence type="ECO:0000313" key="9">
    <source>
        <dbReference type="EMBL" id="MDK4307265.1"/>
    </source>
</evidence>
<evidence type="ECO:0000256" key="3">
    <source>
        <dbReference type="ARBA" id="ARBA00022475"/>
    </source>
</evidence>
<dbReference type="AlphaFoldDB" id="A0AAP4BRW1"/>
<feature type="transmembrane region" description="Helical" evidence="7">
    <location>
        <begin position="169"/>
        <end position="189"/>
    </location>
</feature>
<evidence type="ECO:0000256" key="6">
    <source>
        <dbReference type="ARBA" id="ARBA00023136"/>
    </source>
</evidence>
<dbReference type="GO" id="GO:0005886">
    <property type="term" value="C:plasma membrane"/>
    <property type="evidence" value="ECO:0007669"/>
    <property type="project" value="UniProtKB-SubCell"/>
</dbReference>
<evidence type="ECO:0000256" key="2">
    <source>
        <dbReference type="ARBA" id="ARBA00008640"/>
    </source>
</evidence>
<accession>A0AAP4BRW1</accession>
<evidence type="ECO:0000256" key="1">
    <source>
        <dbReference type="ARBA" id="ARBA00004651"/>
    </source>
</evidence>
<protein>
    <recommendedName>
        <fullName evidence="7">TVP38/TMEM64 family membrane protein</fullName>
    </recommendedName>
</protein>
<feature type="domain" description="VTT" evidence="8">
    <location>
        <begin position="75"/>
        <end position="192"/>
    </location>
</feature>
<dbReference type="PANTHER" id="PTHR12677">
    <property type="entry name" value="GOLGI APPARATUS MEMBRANE PROTEIN TVP38-RELATED"/>
    <property type="match status" value="1"/>
</dbReference>
<dbReference type="InterPro" id="IPR015414">
    <property type="entry name" value="TMEM64"/>
</dbReference>
<keyword evidence="5 7" id="KW-1133">Transmembrane helix</keyword>
<dbReference type="InterPro" id="IPR032816">
    <property type="entry name" value="VTT_dom"/>
</dbReference>
<name>A0AAP4BRW1_9CORY</name>
<keyword evidence="3 7" id="KW-1003">Cell membrane</keyword>
<feature type="transmembrane region" description="Helical" evidence="7">
    <location>
        <begin position="141"/>
        <end position="163"/>
    </location>
</feature>
<comment type="subcellular location">
    <subcellularLocation>
        <location evidence="1 7">Cell membrane</location>
        <topology evidence="1 7">Multi-pass membrane protein</topology>
    </subcellularLocation>
</comment>
<evidence type="ECO:0000259" key="8">
    <source>
        <dbReference type="Pfam" id="PF09335"/>
    </source>
</evidence>
<evidence type="ECO:0000313" key="10">
    <source>
        <dbReference type="Proteomes" id="UP001224412"/>
    </source>
</evidence>
<reference evidence="9" key="1">
    <citation type="submission" date="2023-05" db="EMBL/GenBank/DDBJ databases">
        <title>Metabolic capabilities are highly conserved among human nasal-associated Corynebacterium species in pangenomic analyses.</title>
        <authorList>
            <person name="Tran T.H."/>
            <person name="Roberts A.Q."/>
            <person name="Escapa I.F."/>
            <person name="Gao W."/>
            <person name="Conlan S."/>
            <person name="Kong H."/>
            <person name="Segre J.A."/>
            <person name="Kelly M.S."/>
            <person name="Lemon K.P."/>
        </authorList>
    </citation>
    <scope>NUCLEOTIDE SEQUENCE</scope>
    <source>
        <strain evidence="9">KPL2773</strain>
    </source>
</reference>
<evidence type="ECO:0000256" key="7">
    <source>
        <dbReference type="RuleBase" id="RU366058"/>
    </source>
</evidence>
<dbReference type="Proteomes" id="UP001224412">
    <property type="component" value="Unassembled WGS sequence"/>
</dbReference>
<dbReference type="RefSeq" id="WP_259802280.1">
    <property type="nucleotide sequence ID" value="NZ_JALXMR010000002.1"/>
</dbReference>
<comment type="similarity">
    <text evidence="2 7">Belongs to the TVP38/TMEM64 family.</text>
</comment>
<dbReference type="EMBL" id="JASNVH010000009">
    <property type="protein sequence ID" value="MDK4307265.1"/>
    <property type="molecule type" value="Genomic_DNA"/>
</dbReference>